<keyword evidence="2" id="KW-0813">Transport</keyword>
<evidence type="ECO:0000256" key="3">
    <source>
        <dbReference type="ARBA" id="ARBA00022741"/>
    </source>
</evidence>
<dbReference type="EMBL" id="PCSQ01000002">
    <property type="protein sequence ID" value="PIP52704.1"/>
    <property type="molecule type" value="Genomic_DNA"/>
</dbReference>
<proteinExistence type="inferred from homology"/>
<dbReference type="GO" id="GO:0098796">
    <property type="term" value="C:membrane protein complex"/>
    <property type="evidence" value="ECO:0007669"/>
    <property type="project" value="UniProtKB-ARBA"/>
</dbReference>
<dbReference type="InterPro" id="IPR027417">
    <property type="entry name" value="P-loop_NTPase"/>
</dbReference>
<dbReference type="FunFam" id="3.40.50.300:FF:000032">
    <property type="entry name" value="Export ABC transporter ATP-binding protein"/>
    <property type="match status" value="1"/>
</dbReference>
<evidence type="ECO:0000313" key="7">
    <source>
        <dbReference type="Proteomes" id="UP000231081"/>
    </source>
</evidence>
<evidence type="ECO:0000313" key="6">
    <source>
        <dbReference type="EMBL" id="PIP52704.1"/>
    </source>
</evidence>
<sequence length="231" mass="25963">MKAKTPVIELNNVCKYYYLGDDRVKAIEKINLKIYSQEYVSVLGSSGSGKSTLMYLIGLLETPSSGQILVNGQDAGKLSDAALSHVRNQTIGFIFQSFNLINKMTVLENILLPLKYHLNRLDFNPYDRAKILLQKFNLTDRQQFFPNKISGGQQQRVAIARALIMNPKIILADEPTGNLDSKTGADILNLIESLNRDFKTTVIMVTHEHDVAQRAKTRIYIKDGQAVAKYL</sequence>
<dbReference type="InterPro" id="IPR003439">
    <property type="entry name" value="ABC_transporter-like_ATP-bd"/>
</dbReference>
<dbReference type="PANTHER" id="PTHR42798">
    <property type="entry name" value="LIPOPROTEIN-RELEASING SYSTEM ATP-BINDING PROTEIN LOLD"/>
    <property type="match status" value="1"/>
</dbReference>
<dbReference type="GO" id="GO:0016887">
    <property type="term" value="F:ATP hydrolysis activity"/>
    <property type="evidence" value="ECO:0007669"/>
    <property type="project" value="InterPro"/>
</dbReference>
<dbReference type="SUPFAM" id="SSF52540">
    <property type="entry name" value="P-loop containing nucleoside triphosphate hydrolases"/>
    <property type="match status" value="1"/>
</dbReference>
<dbReference type="PROSITE" id="PS00211">
    <property type="entry name" value="ABC_TRANSPORTER_1"/>
    <property type="match status" value="1"/>
</dbReference>
<organism evidence="6 7">
    <name type="scientific">Candidatus Beckwithbacteria bacterium CG23_combo_of_CG06-09_8_20_14_all_47_9</name>
    <dbReference type="NCBI Taxonomy" id="1974498"/>
    <lineage>
        <taxon>Bacteria</taxon>
        <taxon>Candidatus Beckwithiibacteriota</taxon>
    </lineage>
</organism>
<dbReference type="Gene3D" id="3.40.50.300">
    <property type="entry name" value="P-loop containing nucleotide triphosphate hydrolases"/>
    <property type="match status" value="1"/>
</dbReference>
<dbReference type="Pfam" id="PF00005">
    <property type="entry name" value="ABC_tran"/>
    <property type="match status" value="1"/>
</dbReference>
<keyword evidence="4 6" id="KW-0067">ATP-binding</keyword>
<comment type="caution">
    <text evidence="6">The sequence shown here is derived from an EMBL/GenBank/DDBJ whole genome shotgun (WGS) entry which is preliminary data.</text>
</comment>
<name>A0A2H0B4Z0_9BACT</name>
<protein>
    <submittedName>
        <fullName evidence="6">Lipoprotein-releasing system ATP-binding protein LolD</fullName>
    </submittedName>
</protein>
<dbReference type="AlphaFoldDB" id="A0A2H0B4Z0"/>
<keyword evidence="3" id="KW-0547">Nucleotide-binding</keyword>
<dbReference type="GO" id="GO:0022857">
    <property type="term" value="F:transmembrane transporter activity"/>
    <property type="evidence" value="ECO:0007669"/>
    <property type="project" value="UniProtKB-ARBA"/>
</dbReference>
<accession>A0A2H0B4Z0</accession>
<feature type="domain" description="ABC transporter" evidence="5">
    <location>
        <begin position="8"/>
        <end position="231"/>
    </location>
</feature>
<reference evidence="6 7" key="1">
    <citation type="submission" date="2017-09" db="EMBL/GenBank/DDBJ databases">
        <title>Depth-based differentiation of microbial function through sediment-hosted aquifers and enrichment of novel symbionts in the deep terrestrial subsurface.</title>
        <authorList>
            <person name="Probst A.J."/>
            <person name="Ladd B."/>
            <person name="Jarett J.K."/>
            <person name="Geller-Mcgrath D.E."/>
            <person name="Sieber C.M."/>
            <person name="Emerson J.B."/>
            <person name="Anantharaman K."/>
            <person name="Thomas B.C."/>
            <person name="Malmstrom R."/>
            <person name="Stieglmeier M."/>
            <person name="Klingl A."/>
            <person name="Woyke T."/>
            <person name="Ryan C.M."/>
            <person name="Banfield J.F."/>
        </authorList>
    </citation>
    <scope>NUCLEOTIDE SEQUENCE [LARGE SCALE GENOMIC DNA]</scope>
    <source>
        <strain evidence="6">CG23_combo_of_CG06-09_8_20_14_all_47_9</strain>
    </source>
</reference>
<evidence type="ECO:0000256" key="1">
    <source>
        <dbReference type="ARBA" id="ARBA00005417"/>
    </source>
</evidence>
<evidence type="ECO:0000256" key="2">
    <source>
        <dbReference type="ARBA" id="ARBA00022448"/>
    </source>
</evidence>
<dbReference type="PROSITE" id="PS50893">
    <property type="entry name" value="ABC_TRANSPORTER_2"/>
    <property type="match status" value="1"/>
</dbReference>
<dbReference type="CDD" id="cd03255">
    <property type="entry name" value="ABC_MJ0796_LolCDE_FtsE"/>
    <property type="match status" value="1"/>
</dbReference>
<dbReference type="InterPro" id="IPR003593">
    <property type="entry name" value="AAA+_ATPase"/>
</dbReference>
<comment type="similarity">
    <text evidence="1">Belongs to the ABC transporter superfamily.</text>
</comment>
<evidence type="ECO:0000259" key="5">
    <source>
        <dbReference type="PROSITE" id="PS50893"/>
    </source>
</evidence>
<keyword evidence="6" id="KW-0449">Lipoprotein</keyword>
<gene>
    <name evidence="6" type="ORF">COX09_00060</name>
</gene>
<dbReference type="PANTHER" id="PTHR42798:SF7">
    <property type="entry name" value="ALPHA-D-RIBOSE 1-METHYLPHOSPHONATE 5-TRIPHOSPHATE SYNTHASE SUBUNIT PHNL"/>
    <property type="match status" value="1"/>
</dbReference>
<dbReference type="Proteomes" id="UP000231081">
    <property type="component" value="Unassembled WGS sequence"/>
</dbReference>
<dbReference type="GO" id="GO:0005524">
    <property type="term" value="F:ATP binding"/>
    <property type="evidence" value="ECO:0007669"/>
    <property type="project" value="UniProtKB-KW"/>
</dbReference>
<dbReference type="SMART" id="SM00382">
    <property type="entry name" value="AAA"/>
    <property type="match status" value="1"/>
</dbReference>
<evidence type="ECO:0000256" key="4">
    <source>
        <dbReference type="ARBA" id="ARBA00022840"/>
    </source>
</evidence>
<dbReference type="InterPro" id="IPR017871">
    <property type="entry name" value="ABC_transporter-like_CS"/>
</dbReference>
<dbReference type="InterPro" id="IPR017911">
    <property type="entry name" value="MacB-like_ATP-bd"/>
</dbReference>